<feature type="transmembrane region" description="Helical" evidence="6">
    <location>
        <begin position="200"/>
        <end position="222"/>
    </location>
</feature>
<dbReference type="PROSITE" id="PS50928">
    <property type="entry name" value="ABC_TM1"/>
    <property type="match status" value="1"/>
</dbReference>
<sequence>MGLPQAVHGASLPDNCMVRNDWICPDYVETRSDLIVDALREHVVITVASVTIGFVLSVFLALVVRRWRRLAAPVFGTSTVLYTIPSLAMFGLLFTITGLTTTTVIVGLVLYSLTILVRGVLTGLDGVPADVREAAVGMGYNGLRLLFRVELPLALPTIVAALRVTAVSTVALTTLGMLVGHGGLGQLIKQGLDSNFRAEVLTASVLCVLLALLADLVLVAVLRLSTPWRRAVS</sequence>
<organism evidence="8 9">
    <name type="scientific">Phytoactinopolyspora halotolerans</name>
    <dbReference type="NCBI Taxonomy" id="1981512"/>
    <lineage>
        <taxon>Bacteria</taxon>
        <taxon>Bacillati</taxon>
        <taxon>Actinomycetota</taxon>
        <taxon>Actinomycetes</taxon>
        <taxon>Jiangellales</taxon>
        <taxon>Jiangellaceae</taxon>
        <taxon>Phytoactinopolyspora</taxon>
    </lineage>
</organism>
<dbReference type="InterPro" id="IPR035906">
    <property type="entry name" value="MetI-like_sf"/>
</dbReference>
<dbReference type="EMBL" id="JAAGOA010000001">
    <property type="protein sequence ID" value="NED98837.1"/>
    <property type="molecule type" value="Genomic_DNA"/>
</dbReference>
<keyword evidence="2 6" id="KW-0813">Transport</keyword>
<dbReference type="CDD" id="cd06261">
    <property type="entry name" value="TM_PBP2"/>
    <property type="match status" value="1"/>
</dbReference>
<dbReference type="InterPro" id="IPR000515">
    <property type="entry name" value="MetI-like"/>
</dbReference>
<feature type="domain" description="ABC transmembrane type-1" evidence="7">
    <location>
        <begin position="39"/>
        <end position="218"/>
    </location>
</feature>
<dbReference type="InterPro" id="IPR051204">
    <property type="entry name" value="ABC_transp_perm/SBD"/>
</dbReference>
<comment type="similarity">
    <text evidence="6">Belongs to the binding-protein-dependent transport system permease family.</text>
</comment>
<keyword evidence="9" id="KW-1185">Reference proteome</keyword>
<dbReference type="Proteomes" id="UP000475214">
    <property type="component" value="Unassembled WGS sequence"/>
</dbReference>
<accession>A0A6L9S348</accession>
<evidence type="ECO:0000256" key="3">
    <source>
        <dbReference type="ARBA" id="ARBA00022692"/>
    </source>
</evidence>
<protein>
    <submittedName>
        <fullName evidence="8">ABC transporter permease</fullName>
    </submittedName>
</protein>
<dbReference type="GO" id="GO:0031460">
    <property type="term" value="P:glycine betaine transport"/>
    <property type="evidence" value="ECO:0007669"/>
    <property type="project" value="TreeGrafter"/>
</dbReference>
<evidence type="ECO:0000256" key="2">
    <source>
        <dbReference type="ARBA" id="ARBA00022448"/>
    </source>
</evidence>
<evidence type="ECO:0000313" key="9">
    <source>
        <dbReference type="Proteomes" id="UP000475214"/>
    </source>
</evidence>
<reference evidence="8 9" key="1">
    <citation type="submission" date="2020-02" db="EMBL/GenBank/DDBJ databases">
        <authorList>
            <person name="Li X.-J."/>
            <person name="Han X.-M."/>
        </authorList>
    </citation>
    <scope>NUCLEOTIDE SEQUENCE [LARGE SCALE GENOMIC DNA]</scope>
    <source>
        <strain evidence="8 9">CCTCC AB 2017055</strain>
    </source>
</reference>
<evidence type="ECO:0000256" key="4">
    <source>
        <dbReference type="ARBA" id="ARBA00022989"/>
    </source>
</evidence>
<evidence type="ECO:0000313" key="8">
    <source>
        <dbReference type="EMBL" id="NED98837.1"/>
    </source>
</evidence>
<feature type="transmembrane region" description="Helical" evidence="6">
    <location>
        <begin position="43"/>
        <end position="63"/>
    </location>
</feature>
<evidence type="ECO:0000259" key="7">
    <source>
        <dbReference type="PROSITE" id="PS50928"/>
    </source>
</evidence>
<keyword evidence="5 6" id="KW-0472">Membrane</keyword>
<keyword evidence="4 6" id="KW-1133">Transmembrane helix</keyword>
<dbReference type="PANTHER" id="PTHR30177:SF4">
    <property type="entry name" value="OSMOPROTECTANT IMPORT PERMEASE PROTEIN OSMW"/>
    <property type="match status" value="1"/>
</dbReference>
<evidence type="ECO:0000256" key="5">
    <source>
        <dbReference type="ARBA" id="ARBA00023136"/>
    </source>
</evidence>
<dbReference type="PANTHER" id="PTHR30177">
    <property type="entry name" value="GLYCINE BETAINE/L-PROLINE TRANSPORT SYSTEM PERMEASE PROTEIN PROW"/>
    <property type="match status" value="1"/>
</dbReference>
<name>A0A6L9S348_9ACTN</name>
<feature type="transmembrane region" description="Helical" evidence="6">
    <location>
        <begin position="70"/>
        <end position="96"/>
    </location>
</feature>
<feature type="transmembrane region" description="Helical" evidence="6">
    <location>
        <begin position="153"/>
        <end position="180"/>
    </location>
</feature>
<proteinExistence type="inferred from homology"/>
<feature type="transmembrane region" description="Helical" evidence="6">
    <location>
        <begin position="102"/>
        <end position="121"/>
    </location>
</feature>
<dbReference type="GO" id="GO:0005886">
    <property type="term" value="C:plasma membrane"/>
    <property type="evidence" value="ECO:0007669"/>
    <property type="project" value="UniProtKB-SubCell"/>
</dbReference>
<dbReference type="SUPFAM" id="SSF161098">
    <property type="entry name" value="MetI-like"/>
    <property type="match status" value="1"/>
</dbReference>
<dbReference type="Pfam" id="PF00528">
    <property type="entry name" value="BPD_transp_1"/>
    <property type="match status" value="1"/>
</dbReference>
<dbReference type="Gene3D" id="1.10.3720.10">
    <property type="entry name" value="MetI-like"/>
    <property type="match status" value="1"/>
</dbReference>
<gene>
    <name evidence="8" type="ORF">G1H10_01485</name>
</gene>
<comment type="subcellular location">
    <subcellularLocation>
        <location evidence="6">Cell membrane</location>
        <topology evidence="6">Multi-pass membrane protein</topology>
    </subcellularLocation>
    <subcellularLocation>
        <location evidence="1">Membrane</location>
        <topology evidence="1">Multi-pass membrane protein</topology>
    </subcellularLocation>
</comment>
<comment type="caution">
    <text evidence="8">The sequence shown here is derived from an EMBL/GenBank/DDBJ whole genome shotgun (WGS) entry which is preliminary data.</text>
</comment>
<evidence type="ECO:0000256" key="6">
    <source>
        <dbReference type="RuleBase" id="RU363032"/>
    </source>
</evidence>
<evidence type="ECO:0000256" key="1">
    <source>
        <dbReference type="ARBA" id="ARBA00004141"/>
    </source>
</evidence>
<dbReference type="AlphaFoldDB" id="A0A6L9S348"/>
<dbReference type="RefSeq" id="WP_163731603.1">
    <property type="nucleotide sequence ID" value="NZ_JAAGOA010000001.1"/>
</dbReference>
<dbReference type="GO" id="GO:0055085">
    <property type="term" value="P:transmembrane transport"/>
    <property type="evidence" value="ECO:0007669"/>
    <property type="project" value="InterPro"/>
</dbReference>
<keyword evidence="3 6" id="KW-0812">Transmembrane</keyword>